<dbReference type="Proteomes" id="UP000326565">
    <property type="component" value="Unassembled WGS sequence"/>
</dbReference>
<name>A0A5N5WIZ8_9EURO</name>
<reference evidence="1 2" key="1">
    <citation type="submission" date="2019-04" db="EMBL/GenBank/DDBJ databases">
        <title>Friends and foes A comparative genomics study of 23 Aspergillus species from section Flavi.</title>
        <authorList>
            <consortium name="DOE Joint Genome Institute"/>
            <person name="Kjaerbolling I."/>
            <person name="Vesth T."/>
            <person name="Frisvad J.C."/>
            <person name="Nybo J.L."/>
            <person name="Theobald S."/>
            <person name="Kildgaard S."/>
            <person name="Isbrandt T."/>
            <person name="Kuo A."/>
            <person name="Sato A."/>
            <person name="Lyhne E.K."/>
            <person name="Kogle M.E."/>
            <person name="Wiebenga A."/>
            <person name="Kun R.S."/>
            <person name="Lubbers R.J."/>
            <person name="Makela M.R."/>
            <person name="Barry K."/>
            <person name="Chovatia M."/>
            <person name="Clum A."/>
            <person name="Daum C."/>
            <person name="Haridas S."/>
            <person name="He G."/>
            <person name="LaButti K."/>
            <person name="Lipzen A."/>
            <person name="Mondo S."/>
            <person name="Riley R."/>
            <person name="Salamov A."/>
            <person name="Simmons B.A."/>
            <person name="Magnuson J.K."/>
            <person name="Henrissat B."/>
            <person name="Mortensen U.H."/>
            <person name="Larsen T.O."/>
            <person name="Devries R.P."/>
            <person name="Grigoriev I.V."/>
            <person name="Machida M."/>
            <person name="Baker S.E."/>
            <person name="Andersen M.R."/>
        </authorList>
    </citation>
    <scope>NUCLEOTIDE SEQUENCE [LARGE SCALE GENOMIC DNA]</scope>
    <source>
        <strain evidence="1 2">CBS 151.66</strain>
    </source>
</reference>
<gene>
    <name evidence="1" type="ORF">BDV29DRAFT_162287</name>
</gene>
<dbReference type="EMBL" id="ML732386">
    <property type="protein sequence ID" value="KAB8068551.1"/>
    <property type="molecule type" value="Genomic_DNA"/>
</dbReference>
<dbReference type="SUPFAM" id="SSF56300">
    <property type="entry name" value="Metallo-dependent phosphatases"/>
    <property type="match status" value="1"/>
</dbReference>
<dbReference type="AlphaFoldDB" id="A0A5N5WIZ8"/>
<dbReference type="PANTHER" id="PTHR37844">
    <property type="entry name" value="SER/THR PROTEIN PHOSPHATASE SUPERFAMILY (AFU_ORTHOLOGUE AFUA_1G14840)"/>
    <property type="match status" value="1"/>
</dbReference>
<evidence type="ECO:0000313" key="1">
    <source>
        <dbReference type="EMBL" id="KAB8068551.1"/>
    </source>
</evidence>
<evidence type="ECO:0008006" key="3">
    <source>
        <dbReference type="Google" id="ProtNLM"/>
    </source>
</evidence>
<sequence length="160" mass="18480">MACFQILSDLHLESPKAYGLFDIPPQAPYLALLGDIGNAKDHGLFTFLEAQLHKIRVVLYLLGNHEPHHSSRATAREKIQDFSDTINQKRAHEDRQMRQFVFMDQTRYDITADVTVLGCTLYSRLSKEQEMRVSFGLNDFYHIDDWTVEAHCNAHEADRT</sequence>
<accession>A0A5N5WIZ8</accession>
<dbReference type="PANTHER" id="PTHR37844:SF2">
    <property type="entry name" value="SER_THR PROTEIN PHOSPHATASE SUPERFAMILY (AFU_ORTHOLOGUE AFUA_1G14840)"/>
    <property type="match status" value="1"/>
</dbReference>
<protein>
    <recommendedName>
        <fullName evidence="3">Calcineurin-like phosphoesterase domain-containing protein</fullName>
    </recommendedName>
</protein>
<organism evidence="1 2">
    <name type="scientific">Aspergillus leporis</name>
    <dbReference type="NCBI Taxonomy" id="41062"/>
    <lineage>
        <taxon>Eukaryota</taxon>
        <taxon>Fungi</taxon>
        <taxon>Dikarya</taxon>
        <taxon>Ascomycota</taxon>
        <taxon>Pezizomycotina</taxon>
        <taxon>Eurotiomycetes</taxon>
        <taxon>Eurotiomycetidae</taxon>
        <taxon>Eurotiales</taxon>
        <taxon>Aspergillaceae</taxon>
        <taxon>Aspergillus</taxon>
        <taxon>Aspergillus subgen. Circumdati</taxon>
    </lineage>
</organism>
<dbReference type="OrthoDB" id="550558at2759"/>
<evidence type="ECO:0000313" key="2">
    <source>
        <dbReference type="Proteomes" id="UP000326565"/>
    </source>
</evidence>
<proteinExistence type="predicted"/>
<dbReference type="InterPro" id="IPR029052">
    <property type="entry name" value="Metallo-depent_PP-like"/>
</dbReference>
<keyword evidence="2" id="KW-1185">Reference proteome</keyword>